<organism evidence="1 2">
    <name type="scientific">Humisphaera borealis</name>
    <dbReference type="NCBI Taxonomy" id="2807512"/>
    <lineage>
        <taxon>Bacteria</taxon>
        <taxon>Pseudomonadati</taxon>
        <taxon>Planctomycetota</taxon>
        <taxon>Phycisphaerae</taxon>
        <taxon>Tepidisphaerales</taxon>
        <taxon>Tepidisphaeraceae</taxon>
        <taxon>Humisphaera</taxon>
    </lineage>
</organism>
<dbReference type="InterPro" id="IPR051404">
    <property type="entry name" value="TA_system_antitoxin"/>
</dbReference>
<dbReference type="SUPFAM" id="SSF143100">
    <property type="entry name" value="TTHA1013/TTHA0281-like"/>
    <property type="match status" value="1"/>
</dbReference>
<dbReference type="RefSeq" id="WP_206293498.1">
    <property type="nucleotide sequence ID" value="NZ_CP063458.1"/>
</dbReference>
<dbReference type="KEGG" id="hbs:IPV69_03345"/>
<dbReference type="AlphaFoldDB" id="A0A7M2WY66"/>
<accession>A0A7M2WY66</accession>
<dbReference type="InterPro" id="IPR035069">
    <property type="entry name" value="TTHA1013/TTHA0281-like"/>
</dbReference>
<evidence type="ECO:0000313" key="2">
    <source>
        <dbReference type="Proteomes" id="UP000593765"/>
    </source>
</evidence>
<proteinExistence type="predicted"/>
<evidence type="ECO:0000313" key="1">
    <source>
        <dbReference type="EMBL" id="QOV90416.1"/>
    </source>
</evidence>
<name>A0A7M2WY66_9BACT</name>
<dbReference type="PANTHER" id="PTHR34504:SF4">
    <property type="entry name" value="ANTITOXIN HICB"/>
    <property type="match status" value="1"/>
</dbReference>
<dbReference type="Proteomes" id="UP000593765">
    <property type="component" value="Chromosome"/>
</dbReference>
<dbReference type="Gene3D" id="3.30.160.250">
    <property type="match status" value="1"/>
</dbReference>
<protein>
    <submittedName>
        <fullName evidence="1">Type II toxin-antitoxin system HicB family antitoxin</fullName>
    </submittedName>
</protein>
<keyword evidence="2" id="KW-1185">Reference proteome</keyword>
<dbReference type="EMBL" id="CP063458">
    <property type="protein sequence ID" value="QOV90416.1"/>
    <property type="molecule type" value="Genomic_DNA"/>
</dbReference>
<reference evidence="1 2" key="1">
    <citation type="submission" date="2020-10" db="EMBL/GenBank/DDBJ databases">
        <title>Wide distribution of Phycisphaera-like planctomycetes from WD2101 soil group in peatlands and genome analysis of the first cultivated representative.</title>
        <authorList>
            <person name="Dedysh S.N."/>
            <person name="Beletsky A.V."/>
            <person name="Ivanova A."/>
            <person name="Kulichevskaya I.S."/>
            <person name="Suzina N.E."/>
            <person name="Philippov D.A."/>
            <person name="Rakitin A.L."/>
            <person name="Mardanov A.V."/>
            <person name="Ravin N.V."/>
        </authorList>
    </citation>
    <scope>NUCLEOTIDE SEQUENCE [LARGE SCALE GENOMIC DNA]</scope>
    <source>
        <strain evidence="1 2">M1803</strain>
    </source>
</reference>
<dbReference type="PANTHER" id="PTHR34504">
    <property type="entry name" value="ANTITOXIN HICB"/>
    <property type="match status" value="1"/>
</dbReference>
<sequence length="86" mass="9671">MRQRYHTIIRPEANGWFVGWVEEVPGTITSGKSLSECRDKLRRSLSLMIETYRDEARAGLTAGCIQESVEIDVDDANTHVVEPAHA</sequence>
<gene>
    <name evidence="1" type="ORF">IPV69_03345</name>
</gene>